<gene>
    <name evidence="1" type="ORF">ALO35_200089</name>
</gene>
<name>A0A0P9T8Y7_PSEAV</name>
<sequence length="31" mass="3547">MSWRNEAALIVDEVTRRVGRQDMTALSKELA</sequence>
<protein>
    <submittedName>
        <fullName evidence="1">Uncharacterized protein</fullName>
    </submittedName>
</protein>
<dbReference type="Proteomes" id="UP000050265">
    <property type="component" value="Unassembled WGS sequence"/>
</dbReference>
<evidence type="ECO:0000313" key="1">
    <source>
        <dbReference type="EMBL" id="KPX70302.1"/>
    </source>
</evidence>
<dbReference type="AlphaFoldDB" id="A0A0P9T8Y7"/>
<dbReference type="EMBL" id="LJQP01000192">
    <property type="protein sequence ID" value="KPX70302.1"/>
    <property type="molecule type" value="Genomic_DNA"/>
</dbReference>
<comment type="caution">
    <text evidence="1">The sequence shown here is derived from an EMBL/GenBank/DDBJ whole genome shotgun (WGS) entry which is preliminary data.</text>
</comment>
<organism evidence="1 2">
    <name type="scientific">Pseudomonas amygdali pv. lachrymans</name>
    <name type="common">Pseudomonas syringae pv. lachrymans</name>
    <dbReference type="NCBI Taxonomy" id="53707"/>
    <lineage>
        <taxon>Bacteria</taxon>
        <taxon>Pseudomonadati</taxon>
        <taxon>Pseudomonadota</taxon>
        <taxon>Gammaproteobacteria</taxon>
        <taxon>Pseudomonadales</taxon>
        <taxon>Pseudomonadaceae</taxon>
        <taxon>Pseudomonas</taxon>
        <taxon>Pseudomonas amygdali</taxon>
    </lineage>
</organism>
<evidence type="ECO:0000313" key="2">
    <source>
        <dbReference type="Proteomes" id="UP000050265"/>
    </source>
</evidence>
<accession>A0A0P9T8Y7</accession>
<dbReference type="PATRIC" id="fig|53707.9.peg.487"/>
<reference evidence="1 2" key="1">
    <citation type="submission" date="2015-09" db="EMBL/GenBank/DDBJ databases">
        <title>Genome announcement of multiple Pseudomonas syringae strains.</title>
        <authorList>
            <person name="Thakur S."/>
            <person name="Wang P.W."/>
            <person name="Gong Y."/>
            <person name="Weir B.S."/>
            <person name="Guttman D.S."/>
        </authorList>
    </citation>
    <scope>NUCLEOTIDE SEQUENCE [LARGE SCALE GENOMIC DNA]</scope>
    <source>
        <strain evidence="1 2">ICMP3507</strain>
    </source>
</reference>
<proteinExistence type="predicted"/>